<dbReference type="SUPFAM" id="SSF53955">
    <property type="entry name" value="Lysozyme-like"/>
    <property type="match status" value="1"/>
</dbReference>
<dbReference type="InterPro" id="IPR023346">
    <property type="entry name" value="Lysozyme-like_dom_sf"/>
</dbReference>
<sequence>MVKLSVASVLAGVALVGALPSSLSSLLGLPSPASDSIKIAGRTIGGKVTNKALARFDNSNIEDGMGNGTDTYNLYLGNGSVAAGWPSKDKWVSFEDMFNNYKLQMYVACQNLNWRLPNNEIAEVDAIWDGIQIAADSTGVDHRLILAVIMQESHGCVRVNTTDLGVRNPGIMQNHNGRGSCNDNKRIKLPCPTETIHEMIREGAAGTTSGDGLAHCINQSGNGDVSDYYRAARMYNSGSVSRTGNLQSNIATHCYASDIAK</sequence>
<feature type="signal peptide" evidence="1">
    <location>
        <begin position="1"/>
        <end position="18"/>
    </location>
</feature>
<evidence type="ECO:0000256" key="1">
    <source>
        <dbReference type="SAM" id="SignalP"/>
    </source>
</evidence>
<dbReference type="Proteomes" id="UP000266272">
    <property type="component" value="Unassembled WGS sequence"/>
</dbReference>
<dbReference type="EMBL" id="PXOA01000105">
    <property type="protein sequence ID" value="RFU80543.1"/>
    <property type="molecule type" value="Genomic_DNA"/>
</dbReference>
<name>A0A395NX14_TRIAR</name>
<dbReference type="OrthoDB" id="1193027at2759"/>
<organism evidence="2 3">
    <name type="scientific">Trichoderma arundinaceum</name>
    <dbReference type="NCBI Taxonomy" id="490622"/>
    <lineage>
        <taxon>Eukaryota</taxon>
        <taxon>Fungi</taxon>
        <taxon>Dikarya</taxon>
        <taxon>Ascomycota</taxon>
        <taxon>Pezizomycotina</taxon>
        <taxon>Sordariomycetes</taxon>
        <taxon>Hypocreomycetidae</taxon>
        <taxon>Hypocreales</taxon>
        <taxon>Hypocreaceae</taxon>
        <taxon>Trichoderma</taxon>
    </lineage>
</organism>
<dbReference type="AlphaFoldDB" id="A0A395NX14"/>
<keyword evidence="1" id="KW-0732">Signal</keyword>
<gene>
    <name evidence="2" type="ORF">TARUN_1662</name>
</gene>
<proteinExistence type="predicted"/>
<reference evidence="2 3" key="1">
    <citation type="journal article" date="2018" name="PLoS Pathog.">
        <title>Evolution of structural diversity of trichothecenes, a family of toxins produced by plant pathogenic and entomopathogenic fungi.</title>
        <authorList>
            <person name="Proctor R.H."/>
            <person name="McCormick S.P."/>
            <person name="Kim H.S."/>
            <person name="Cardoza R.E."/>
            <person name="Stanley A.M."/>
            <person name="Lindo L."/>
            <person name="Kelly A."/>
            <person name="Brown D.W."/>
            <person name="Lee T."/>
            <person name="Vaughan M.M."/>
            <person name="Alexander N.J."/>
            <person name="Busman M."/>
            <person name="Gutierrez S."/>
        </authorList>
    </citation>
    <scope>NUCLEOTIDE SEQUENCE [LARGE SCALE GENOMIC DNA]</scope>
    <source>
        <strain evidence="2 3">IBT 40837</strain>
    </source>
</reference>
<evidence type="ECO:0008006" key="4">
    <source>
        <dbReference type="Google" id="ProtNLM"/>
    </source>
</evidence>
<comment type="caution">
    <text evidence="2">The sequence shown here is derived from an EMBL/GenBank/DDBJ whole genome shotgun (WGS) entry which is preliminary data.</text>
</comment>
<feature type="chain" id="PRO_5017306773" description="Glycoside hydrolase" evidence="1">
    <location>
        <begin position="19"/>
        <end position="261"/>
    </location>
</feature>
<dbReference type="Gene3D" id="1.10.530.10">
    <property type="match status" value="1"/>
</dbReference>
<evidence type="ECO:0000313" key="3">
    <source>
        <dbReference type="Proteomes" id="UP000266272"/>
    </source>
</evidence>
<accession>A0A395NX14</accession>
<evidence type="ECO:0000313" key="2">
    <source>
        <dbReference type="EMBL" id="RFU80543.1"/>
    </source>
</evidence>
<keyword evidence="3" id="KW-1185">Reference proteome</keyword>
<protein>
    <recommendedName>
        <fullName evidence="4">Glycoside hydrolase</fullName>
    </recommendedName>
</protein>